<proteinExistence type="predicted"/>
<dbReference type="EMBL" id="FOJM01000001">
    <property type="protein sequence ID" value="SFA39101.1"/>
    <property type="molecule type" value="Genomic_DNA"/>
</dbReference>
<dbReference type="AlphaFoldDB" id="A0A1I0SHV8"/>
<keyword evidence="2" id="KW-1185">Reference proteome</keyword>
<evidence type="ECO:0000313" key="2">
    <source>
        <dbReference type="Proteomes" id="UP000198836"/>
    </source>
</evidence>
<name>A0A1I0SHV8_9SPHI</name>
<dbReference type="STRING" id="332999.SAMN04488511_101365"/>
<accession>A0A1I0SHV8</accession>
<protein>
    <submittedName>
        <fullName evidence="1">Uncharacterized protein</fullName>
    </submittedName>
</protein>
<dbReference type="Proteomes" id="UP000198836">
    <property type="component" value="Unassembled WGS sequence"/>
</dbReference>
<gene>
    <name evidence="1" type="ORF">SAMN04488511_101365</name>
</gene>
<reference evidence="2" key="1">
    <citation type="submission" date="2016-10" db="EMBL/GenBank/DDBJ databases">
        <authorList>
            <person name="Varghese N."/>
            <person name="Submissions S."/>
        </authorList>
    </citation>
    <scope>NUCLEOTIDE SEQUENCE [LARGE SCALE GENOMIC DNA]</scope>
    <source>
        <strain evidence="2">DSM 18130</strain>
    </source>
</reference>
<evidence type="ECO:0000313" key="1">
    <source>
        <dbReference type="EMBL" id="SFA39101.1"/>
    </source>
</evidence>
<organism evidence="1 2">
    <name type="scientific">Pedobacter suwonensis</name>
    <dbReference type="NCBI Taxonomy" id="332999"/>
    <lineage>
        <taxon>Bacteria</taxon>
        <taxon>Pseudomonadati</taxon>
        <taxon>Bacteroidota</taxon>
        <taxon>Sphingobacteriia</taxon>
        <taxon>Sphingobacteriales</taxon>
        <taxon>Sphingobacteriaceae</taxon>
        <taxon>Pedobacter</taxon>
    </lineage>
</organism>
<sequence length="69" mass="7951">MLIKSLPKKLNFVKKSLQNDRFIAVFTIKPIYLNFAYLETFDRKNVSPAYRIELVISLANFLILQSASG</sequence>